<dbReference type="InterPro" id="IPR047057">
    <property type="entry name" value="MerR_fam"/>
</dbReference>
<evidence type="ECO:0000313" key="5">
    <source>
        <dbReference type="Proteomes" id="UP001451571"/>
    </source>
</evidence>
<dbReference type="PANTHER" id="PTHR30204:SF97">
    <property type="entry name" value="MERR FAMILY REGULATORY PROTEIN"/>
    <property type="match status" value="1"/>
</dbReference>
<dbReference type="InterPro" id="IPR009061">
    <property type="entry name" value="DNA-bd_dom_put_sf"/>
</dbReference>
<evidence type="ECO:0000259" key="3">
    <source>
        <dbReference type="PROSITE" id="PS50937"/>
    </source>
</evidence>
<keyword evidence="5" id="KW-1185">Reference proteome</keyword>
<dbReference type="InterPro" id="IPR029442">
    <property type="entry name" value="GyrI-like"/>
</dbReference>
<dbReference type="Pfam" id="PF06445">
    <property type="entry name" value="GyrI-like"/>
    <property type="match status" value="1"/>
</dbReference>
<keyword evidence="1" id="KW-0238">DNA-binding</keyword>
<organism evidence="4 5">
    <name type="scientific">Kineothrix sedimenti</name>
    <dbReference type="NCBI Taxonomy" id="3123317"/>
    <lineage>
        <taxon>Bacteria</taxon>
        <taxon>Bacillati</taxon>
        <taxon>Bacillota</taxon>
        <taxon>Clostridia</taxon>
        <taxon>Lachnospirales</taxon>
        <taxon>Lachnospiraceae</taxon>
        <taxon>Kineothrix</taxon>
    </lineage>
</organism>
<evidence type="ECO:0000313" key="4">
    <source>
        <dbReference type="EMBL" id="XAH76281.1"/>
    </source>
</evidence>
<dbReference type="Gene3D" id="3.20.80.10">
    <property type="entry name" value="Regulatory factor, effector binding domain"/>
    <property type="match status" value="1"/>
</dbReference>
<dbReference type="RefSeq" id="WP_342759854.1">
    <property type="nucleotide sequence ID" value="NZ_CP146256.1"/>
</dbReference>
<dbReference type="PROSITE" id="PS50937">
    <property type="entry name" value="HTH_MERR_2"/>
    <property type="match status" value="1"/>
</dbReference>
<dbReference type="SUPFAM" id="SSF55136">
    <property type="entry name" value="Probable bacterial effector-binding domain"/>
    <property type="match status" value="1"/>
</dbReference>
<dbReference type="InterPro" id="IPR011256">
    <property type="entry name" value="Reg_factor_effector_dom_sf"/>
</dbReference>
<reference evidence="4 5" key="1">
    <citation type="submission" date="2024-02" db="EMBL/GenBank/DDBJ databases">
        <title>Bacterial strain from lacustrine sediment.</title>
        <authorList>
            <person name="Petit C."/>
            <person name="Fadhlaoui K."/>
        </authorList>
    </citation>
    <scope>NUCLEOTIDE SEQUENCE [LARGE SCALE GENOMIC DNA]</scope>
    <source>
        <strain evidence="4 5">IPX-CK</strain>
    </source>
</reference>
<dbReference type="SMART" id="SM00871">
    <property type="entry name" value="AraC_E_bind"/>
    <property type="match status" value="1"/>
</dbReference>
<feature type="coiled-coil region" evidence="2">
    <location>
        <begin position="62"/>
        <end position="104"/>
    </location>
</feature>
<sequence length="271" mass="31279">MLKIGEFASLSSISIYMLRHYDKIGMLCPQYVDVNNGYRYYNIEQLVQANQIVSMKNLGFGLEEIKNALAMTQEELEALLNEKLQSKILEAKILKHQIDTLEKTILLQQNAEEYALSIVLKTMPEMHMVSYRDTILEFSEEGRLWGELTKECEIYHIAVNTNSVAMAIQHMISSQKNEIDVEVLLSTNKEQKACGNLKFRKLPERQVASIIFKGSYSQIGRINTFVARWLETNHYEICDKAFSIYYNSPRESQSEDQFVTELCFPVCEKSS</sequence>
<dbReference type="InterPro" id="IPR010499">
    <property type="entry name" value="AraC_E-bd"/>
</dbReference>
<proteinExistence type="predicted"/>
<name>A0ABZ3F193_9FIRM</name>
<dbReference type="SMART" id="SM00422">
    <property type="entry name" value="HTH_MERR"/>
    <property type="match status" value="1"/>
</dbReference>
<protein>
    <submittedName>
        <fullName evidence="4">MerR family transcriptional regulator</fullName>
    </submittedName>
</protein>
<accession>A0ABZ3F193</accession>
<dbReference type="PANTHER" id="PTHR30204">
    <property type="entry name" value="REDOX-CYCLING DRUG-SENSING TRANSCRIPTIONAL ACTIVATOR SOXR"/>
    <property type="match status" value="1"/>
</dbReference>
<feature type="domain" description="HTH merR-type" evidence="3">
    <location>
        <begin position="1"/>
        <end position="71"/>
    </location>
</feature>
<evidence type="ECO:0000256" key="2">
    <source>
        <dbReference type="SAM" id="Coils"/>
    </source>
</evidence>
<dbReference type="SUPFAM" id="SSF46955">
    <property type="entry name" value="Putative DNA-binding domain"/>
    <property type="match status" value="1"/>
</dbReference>
<gene>
    <name evidence="4" type="ORF">V6984_11140</name>
</gene>
<dbReference type="InterPro" id="IPR000551">
    <property type="entry name" value="MerR-type_HTH_dom"/>
</dbReference>
<dbReference type="EMBL" id="CP146256">
    <property type="protein sequence ID" value="XAH76281.1"/>
    <property type="molecule type" value="Genomic_DNA"/>
</dbReference>
<evidence type="ECO:0000256" key="1">
    <source>
        <dbReference type="ARBA" id="ARBA00023125"/>
    </source>
</evidence>
<keyword evidence="2" id="KW-0175">Coiled coil</keyword>
<dbReference type="PROSITE" id="PS00552">
    <property type="entry name" value="HTH_MERR_1"/>
    <property type="match status" value="1"/>
</dbReference>
<dbReference type="Proteomes" id="UP001451571">
    <property type="component" value="Chromosome"/>
</dbReference>
<dbReference type="Gene3D" id="1.10.1660.10">
    <property type="match status" value="1"/>
</dbReference>
<dbReference type="Pfam" id="PF13411">
    <property type="entry name" value="MerR_1"/>
    <property type="match status" value="1"/>
</dbReference>